<feature type="transmembrane region" description="Helical" evidence="2">
    <location>
        <begin position="33"/>
        <end position="66"/>
    </location>
</feature>
<evidence type="ECO:0000313" key="5">
    <source>
        <dbReference type="Proteomes" id="UP000321749"/>
    </source>
</evidence>
<reference evidence="4 5" key="1">
    <citation type="submission" date="2019-07" db="EMBL/GenBank/DDBJ databases">
        <title>Whole genome shotgun sequence of Agrococcus baldri NBRC 103055.</title>
        <authorList>
            <person name="Hosoyama A."/>
            <person name="Uohara A."/>
            <person name="Ohji S."/>
            <person name="Ichikawa N."/>
        </authorList>
    </citation>
    <scope>NUCLEOTIDE SEQUENCE [LARGE SCALE GENOMIC DNA]</scope>
    <source>
        <strain evidence="4 5">NBRC 103055</strain>
    </source>
</reference>
<feature type="domain" description="DUF4190" evidence="3">
    <location>
        <begin position="37"/>
        <end position="95"/>
    </location>
</feature>
<dbReference type="InterPro" id="IPR025241">
    <property type="entry name" value="DUF4190"/>
</dbReference>
<keyword evidence="2" id="KW-0812">Transmembrane</keyword>
<gene>
    <name evidence="4" type="ORF">ABA31_12110</name>
</gene>
<name>A0AA87URX5_9MICO</name>
<keyword evidence="2" id="KW-1133">Transmembrane helix</keyword>
<feature type="compositionally biased region" description="Polar residues" evidence="1">
    <location>
        <begin position="1"/>
        <end position="12"/>
    </location>
</feature>
<evidence type="ECO:0000256" key="2">
    <source>
        <dbReference type="SAM" id="Phobius"/>
    </source>
</evidence>
<proteinExistence type="predicted"/>
<comment type="caution">
    <text evidence="4">The sequence shown here is derived from an EMBL/GenBank/DDBJ whole genome shotgun (WGS) entry which is preliminary data.</text>
</comment>
<evidence type="ECO:0000313" key="4">
    <source>
        <dbReference type="EMBL" id="GEK79860.1"/>
    </source>
</evidence>
<dbReference type="RefSeq" id="WP_146793620.1">
    <property type="nucleotide sequence ID" value="NZ_BJUU01000005.1"/>
</dbReference>
<protein>
    <recommendedName>
        <fullName evidence="3">DUF4190 domain-containing protein</fullName>
    </recommendedName>
</protein>
<keyword evidence="5" id="KW-1185">Reference proteome</keyword>
<dbReference type="Pfam" id="PF13828">
    <property type="entry name" value="DUF4190"/>
    <property type="match status" value="1"/>
</dbReference>
<dbReference type="EMBL" id="BJUU01000005">
    <property type="protein sequence ID" value="GEK79860.1"/>
    <property type="molecule type" value="Genomic_DNA"/>
</dbReference>
<sequence>MSATAWPQQQGWSAPPAQPAWRAPTHPGPATNLMALLAIGAAALGTTVFLGLGSIAAVVLGFIALAQIRRTGDDGRLLAIWAIVLGGVTLLALIVGAVIGIGAIVAFSQQLATTPGF</sequence>
<feature type="transmembrane region" description="Helical" evidence="2">
    <location>
        <begin position="78"/>
        <end position="107"/>
    </location>
</feature>
<organism evidence="4 5">
    <name type="scientific">Agrococcus baldri</name>
    <dbReference type="NCBI Taxonomy" id="153730"/>
    <lineage>
        <taxon>Bacteria</taxon>
        <taxon>Bacillati</taxon>
        <taxon>Actinomycetota</taxon>
        <taxon>Actinomycetes</taxon>
        <taxon>Micrococcales</taxon>
        <taxon>Microbacteriaceae</taxon>
        <taxon>Agrococcus</taxon>
    </lineage>
</organism>
<evidence type="ECO:0000256" key="1">
    <source>
        <dbReference type="SAM" id="MobiDB-lite"/>
    </source>
</evidence>
<dbReference type="AlphaFoldDB" id="A0AA87URX5"/>
<accession>A0AA87URX5</accession>
<keyword evidence="2" id="KW-0472">Membrane</keyword>
<feature type="region of interest" description="Disordered" evidence="1">
    <location>
        <begin position="1"/>
        <end position="26"/>
    </location>
</feature>
<dbReference type="Proteomes" id="UP000321749">
    <property type="component" value="Unassembled WGS sequence"/>
</dbReference>
<evidence type="ECO:0000259" key="3">
    <source>
        <dbReference type="Pfam" id="PF13828"/>
    </source>
</evidence>